<dbReference type="NCBIfam" id="TIGR00778">
    <property type="entry name" value="ahpD_dom"/>
    <property type="match status" value="1"/>
</dbReference>
<keyword evidence="1" id="KW-0732">Signal</keyword>
<dbReference type="KEGG" id="meso:BSQ44_01595"/>
<dbReference type="GO" id="GO:0051920">
    <property type="term" value="F:peroxiredoxin activity"/>
    <property type="evidence" value="ECO:0007669"/>
    <property type="project" value="InterPro"/>
</dbReference>
<feature type="chain" id="PRO_5012950452" evidence="1">
    <location>
        <begin position="22"/>
        <end position="142"/>
    </location>
</feature>
<dbReference type="STRING" id="1670800.BSQ44_01595"/>
<dbReference type="Gene3D" id="1.20.1290.10">
    <property type="entry name" value="AhpD-like"/>
    <property type="match status" value="1"/>
</dbReference>
<dbReference type="InterPro" id="IPR003779">
    <property type="entry name" value="CMD-like"/>
</dbReference>
<evidence type="ECO:0000313" key="4">
    <source>
        <dbReference type="Proteomes" id="UP000182840"/>
    </source>
</evidence>
<accession>A0A1L3SLE3</accession>
<reference evidence="4" key="1">
    <citation type="submission" date="2016-11" db="EMBL/GenBank/DDBJ databases">
        <title>Mesorhizobium oceanicum sp. nov., isolated from deep seawater in South China Sea.</title>
        <authorList>
            <person name="Fu G.-Y."/>
        </authorList>
    </citation>
    <scope>NUCLEOTIDE SEQUENCE [LARGE SCALE GENOMIC DNA]</scope>
    <source>
        <strain evidence="4">B7</strain>
    </source>
</reference>
<dbReference type="AlphaFoldDB" id="A0A1L3SLE3"/>
<evidence type="ECO:0000256" key="1">
    <source>
        <dbReference type="SAM" id="SignalP"/>
    </source>
</evidence>
<gene>
    <name evidence="3" type="ORF">BSQ44_01595</name>
</gene>
<feature type="domain" description="Carboxymuconolactone decarboxylase-like" evidence="2">
    <location>
        <begin position="60"/>
        <end position="129"/>
    </location>
</feature>
<dbReference type="InterPro" id="IPR004675">
    <property type="entry name" value="AhpD_core"/>
</dbReference>
<name>A0A1L3SLE3_9HYPH</name>
<evidence type="ECO:0000259" key="2">
    <source>
        <dbReference type="Pfam" id="PF02627"/>
    </source>
</evidence>
<dbReference type="OrthoDB" id="7355375at2"/>
<organism evidence="3 4">
    <name type="scientific">Aquibium oceanicum</name>
    <dbReference type="NCBI Taxonomy" id="1670800"/>
    <lineage>
        <taxon>Bacteria</taxon>
        <taxon>Pseudomonadati</taxon>
        <taxon>Pseudomonadota</taxon>
        <taxon>Alphaproteobacteria</taxon>
        <taxon>Hyphomicrobiales</taxon>
        <taxon>Phyllobacteriaceae</taxon>
        <taxon>Aquibium</taxon>
    </lineage>
</organism>
<keyword evidence="3" id="KW-0560">Oxidoreductase</keyword>
<protein>
    <submittedName>
        <fullName evidence="3">Alkylhydroperoxidase</fullName>
    </submittedName>
</protein>
<keyword evidence="3" id="KW-0575">Peroxidase</keyword>
<feature type="signal peptide" evidence="1">
    <location>
        <begin position="1"/>
        <end position="21"/>
    </location>
</feature>
<dbReference type="EMBL" id="CP018171">
    <property type="protein sequence ID" value="APH70218.1"/>
    <property type="molecule type" value="Genomic_DNA"/>
</dbReference>
<dbReference type="SUPFAM" id="SSF69118">
    <property type="entry name" value="AhpD-like"/>
    <property type="match status" value="1"/>
</dbReference>
<proteinExistence type="predicted"/>
<dbReference type="Pfam" id="PF02627">
    <property type="entry name" value="CMD"/>
    <property type="match status" value="1"/>
</dbReference>
<keyword evidence="4" id="KW-1185">Reference proteome</keyword>
<dbReference type="InterPro" id="IPR029032">
    <property type="entry name" value="AhpD-like"/>
</dbReference>
<sequence>MRPFVMATAFALAAITAPANAQESAAETYSEIKEAFGFVPTFMQQYPEHGIRGAWIMTRDMEFSDRTELSPKVKALINIAVGAQIPCRYCVFADTEAARAAGATEGEIKEAVGQAALTRHWSTILNGLQIDFDEFKAEMGGS</sequence>
<evidence type="ECO:0000313" key="3">
    <source>
        <dbReference type="EMBL" id="APH70218.1"/>
    </source>
</evidence>
<dbReference type="RefSeq" id="WP_072601631.1">
    <property type="nucleotide sequence ID" value="NZ_CP018171.1"/>
</dbReference>
<dbReference type="Proteomes" id="UP000182840">
    <property type="component" value="Chromosome"/>
</dbReference>